<dbReference type="RefSeq" id="WP_311608145.1">
    <property type="nucleotide sequence ID" value="NZ_JAVRFI010000002.1"/>
</dbReference>
<accession>A0ABU2SKF5</accession>
<reference evidence="1" key="1">
    <citation type="submission" date="2024-05" db="EMBL/GenBank/DDBJ databases">
        <title>30 novel species of actinomycetes from the DSMZ collection.</title>
        <authorList>
            <person name="Nouioui I."/>
        </authorList>
    </citation>
    <scope>NUCLEOTIDE SEQUENCE</scope>
    <source>
        <strain evidence="1">DSM 40473</strain>
    </source>
</reference>
<gene>
    <name evidence="1" type="ORF">RM609_04760</name>
</gene>
<keyword evidence="2" id="KW-1185">Reference proteome</keyword>
<proteinExistence type="predicted"/>
<name>A0ABU2SKF5_9ACTN</name>
<sequence length="45" mass="4771">MEITYARGRLGLPELTTISKFGLGLSMVTLPGRSSAEEVPSCSSQ</sequence>
<organism evidence="1 2">
    <name type="scientific">Streptomyces hesseae</name>
    <dbReference type="NCBI Taxonomy" id="3075519"/>
    <lineage>
        <taxon>Bacteria</taxon>
        <taxon>Bacillati</taxon>
        <taxon>Actinomycetota</taxon>
        <taxon>Actinomycetes</taxon>
        <taxon>Kitasatosporales</taxon>
        <taxon>Streptomycetaceae</taxon>
        <taxon>Streptomyces</taxon>
    </lineage>
</organism>
<dbReference type="EMBL" id="JAVRFI010000002">
    <property type="protein sequence ID" value="MDT0448394.1"/>
    <property type="molecule type" value="Genomic_DNA"/>
</dbReference>
<comment type="caution">
    <text evidence="1">The sequence shown here is derived from an EMBL/GenBank/DDBJ whole genome shotgun (WGS) entry which is preliminary data.</text>
</comment>
<evidence type="ECO:0000313" key="1">
    <source>
        <dbReference type="EMBL" id="MDT0448394.1"/>
    </source>
</evidence>
<protein>
    <submittedName>
        <fullName evidence="1">Uncharacterized protein</fullName>
    </submittedName>
</protein>
<dbReference type="Proteomes" id="UP001180531">
    <property type="component" value="Unassembled WGS sequence"/>
</dbReference>
<evidence type="ECO:0000313" key="2">
    <source>
        <dbReference type="Proteomes" id="UP001180531"/>
    </source>
</evidence>